<comment type="caution">
    <text evidence="2">The sequence shown here is derived from an EMBL/GenBank/DDBJ whole genome shotgun (WGS) entry which is preliminary data.</text>
</comment>
<sequence length="480" mass="52133">MECVMPLSDITNIQSCADEWKAKGQPAHKSKQNRGPQNGNVAPRRPRASAERKQQAHQAPVRQALLPKDMDVPSTKPGLGGRFLGGASSPLGMEVEESESDRMVLNAAQDLWQVWVSQCTEHASAPRGLSPWMQFVLWKFGRSGPPGLVNALMRPPPGIPKPPSTEACAEAFASIAPVEQLGSYYWDPEGLLEKSLVDVTVNDVKRGLRNSERRPKQILDLESVSLPCRLRGNLRPQEAPNRFPYKAGFLPALVMAQRRGLDLQQVDFVLGGSGAAMLAKRAIKEGTKYLVQRVPGSGALVVGKSKVYTQDFSTFGFQFERLVTGEPLDGLHDLKQYEALQLVDIGGFRVLFVAEIDAVDAAGMPVEIKSGNPKYFGIDVALQMLSSGASMLLRADRHRKLVKQVIAVPFAEFVRDLGVRKVQQSEKTLVAALGELRSAASAASGASELKVAADRSLYLACSDNTLLPAASVVEELLCVE</sequence>
<evidence type="ECO:0000256" key="1">
    <source>
        <dbReference type="SAM" id="MobiDB-lite"/>
    </source>
</evidence>
<organism evidence="2 3">
    <name type="scientific">Symbiodinium microadriaticum</name>
    <name type="common">Dinoflagellate</name>
    <name type="synonym">Zooxanthella microadriatica</name>
    <dbReference type="NCBI Taxonomy" id="2951"/>
    <lineage>
        <taxon>Eukaryota</taxon>
        <taxon>Sar</taxon>
        <taxon>Alveolata</taxon>
        <taxon>Dinophyceae</taxon>
        <taxon>Suessiales</taxon>
        <taxon>Symbiodiniaceae</taxon>
        <taxon>Symbiodinium</taxon>
    </lineage>
</organism>
<evidence type="ECO:0000313" key="2">
    <source>
        <dbReference type="EMBL" id="OLQ08305.1"/>
    </source>
</evidence>
<dbReference type="OrthoDB" id="441960at2759"/>
<gene>
    <name evidence="2" type="ORF">AK812_SmicGene8231</name>
</gene>
<feature type="region of interest" description="Disordered" evidence="1">
    <location>
        <begin position="19"/>
        <end position="87"/>
    </location>
</feature>
<dbReference type="EMBL" id="LSRX01000120">
    <property type="protein sequence ID" value="OLQ08305.1"/>
    <property type="molecule type" value="Genomic_DNA"/>
</dbReference>
<evidence type="ECO:0000313" key="3">
    <source>
        <dbReference type="Proteomes" id="UP000186817"/>
    </source>
</evidence>
<name>A0A1Q9ELL2_SYMMI</name>
<proteinExistence type="predicted"/>
<accession>A0A1Q9ELL2</accession>
<dbReference type="OMA" id="CTEHASA"/>
<reference evidence="2 3" key="1">
    <citation type="submission" date="2016-02" db="EMBL/GenBank/DDBJ databases">
        <title>Genome analysis of coral dinoflagellate symbionts highlights evolutionary adaptations to a symbiotic lifestyle.</title>
        <authorList>
            <person name="Aranda M."/>
            <person name="Li Y."/>
            <person name="Liew Y.J."/>
            <person name="Baumgarten S."/>
            <person name="Simakov O."/>
            <person name="Wilson M."/>
            <person name="Piel J."/>
            <person name="Ashoor H."/>
            <person name="Bougouffa S."/>
            <person name="Bajic V.B."/>
            <person name="Ryu T."/>
            <person name="Ravasi T."/>
            <person name="Bayer T."/>
            <person name="Micklem G."/>
            <person name="Kim H."/>
            <person name="Bhak J."/>
            <person name="Lajeunesse T.C."/>
            <person name="Voolstra C.R."/>
        </authorList>
    </citation>
    <scope>NUCLEOTIDE SEQUENCE [LARGE SCALE GENOMIC DNA]</scope>
    <source>
        <strain evidence="2 3">CCMP2467</strain>
    </source>
</reference>
<keyword evidence="3" id="KW-1185">Reference proteome</keyword>
<protein>
    <submittedName>
        <fullName evidence="2">Uncharacterized protein</fullName>
    </submittedName>
</protein>
<dbReference type="Proteomes" id="UP000186817">
    <property type="component" value="Unassembled WGS sequence"/>
</dbReference>
<dbReference type="AlphaFoldDB" id="A0A1Q9ELL2"/>